<dbReference type="InterPro" id="IPR036388">
    <property type="entry name" value="WH-like_DNA-bd_sf"/>
</dbReference>
<dbReference type="PANTHER" id="PTHR18964:SF169">
    <property type="entry name" value="N-ACETYLMANNOSAMINE KINASE"/>
    <property type="match status" value="1"/>
</dbReference>
<evidence type="ECO:0000313" key="1">
    <source>
        <dbReference type="EMBL" id="GLQ53373.1"/>
    </source>
</evidence>
<keyword evidence="1" id="KW-0808">Transferase</keyword>
<gene>
    <name evidence="1" type="ORF">GCM10010862_06310</name>
</gene>
<keyword evidence="2" id="KW-1185">Reference proteome</keyword>
<dbReference type="PANTHER" id="PTHR18964">
    <property type="entry name" value="ROK (REPRESSOR, ORF, KINASE) FAMILY"/>
    <property type="match status" value="1"/>
</dbReference>
<dbReference type="Gene3D" id="1.10.10.10">
    <property type="entry name" value="Winged helix-like DNA-binding domain superfamily/Winged helix DNA-binding domain"/>
    <property type="match status" value="1"/>
</dbReference>
<sequence length="404" mass="43269">MSHIPEEVRDIFDAGGRGLQHNGLRKANERAVLTLIAFNPGVSNAEISRLSGLAPQTVSAILVDVERAGLITRGQVLRGRRGQPATPIFLKADGRFAIGCEIGWRQMEAVLVNMQGQVLAHRHVDYAWPDARAIVGQIGAAVRALRETLSPEESKRLAGLGVAMPTHIWRYVHQVGAAPEQTELWRELELSPALSAETGLEVSIYNDGNAACWAELVAIPRPRPADVIYFLVTHYIAAGVIGQGTLWEGPSGNSANLGFMLVDGPEDGPLPAHRVASISALLERLEAAGRSLPQGPYEQWDWAEFEPVLSEWIEAGAAALAHVIFNTAVVIETQVAIIDGVMPPPIVERLSERIVHHLAALPAASGGPPDVVNGRLGALAPAIGAAELPLYRRYLSRTLAGLAG</sequence>
<dbReference type="EMBL" id="BSNS01000003">
    <property type="protein sequence ID" value="GLQ53373.1"/>
    <property type="molecule type" value="Genomic_DNA"/>
</dbReference>
<dbReference type="SUPFAM" id="SSF46785">
    <property type="entry name" value="Winged helix' DNA-binding domain"/>
    <property type="match status" value="1"/>
</dbReference>
<name>A0ABQ5W0M5_9HYPH</name>
<dbReference type="Gene3D" id="3.30.420.40">
    <property type="match status" value="2"/>
</dbReference>
<protein>
    <submittedName>
        <fullName evidence="1">Sugar kinase</fullName>
    </submittedName>
</protein>
<dbReference type="Pfam" id="PF13412">
    <property type="entry name" value="HTH_24"/>
    <property type="match status" value="1"/>
</dbReference>
<keyword evidence="1" id="KW-0418">Kinase</keyword>
<proteinExistence type="predicted"/>
<comment type="caution">
    <text evidence="1">The sequence shown here is derived from an EMBL/GenBank/DDBJ whole genome shotgun (WGS) entry which is preliminary data.</text>
</comment>
<dbReference type="Pfam" id="PF00480">
    <property type="entry name" value="ROK"/>
    <property type="match status" value="1"/>
</dbReference>
<dbReference type="InterPro" id="IPR043129">
    <property type="entry name" value="ATPase_NBD"/>
</dbReference>
<evidence type="ECO:0000313" key="2">
    <source>
        <dbReference type="Proteomes" id="UP001156691"/>
    </source>
</evidence>
<reference evidence="2" key="1">
    <citation type="journal article" date="2019" name="Int. J. Syst. Evol. Microbiol.">
        <title>The Global Catalogue of Microorganisms (GCM) 10K type strain sequencing project: providing services to taxonomists for standard genome sequencing and annotation.</title>
        <authorList>
            <consortium name="The Broad Institute Genomics Platform"/>
            <consortium name="The Broad Institute Genome Sequencing Center for Infectious Disease"/>
            <person name="Wu L."/>
            <person name="Ma J."/>
        </authorList>
    </citation>
    <scope>NUCLEOTIDE SEQUENCE [LARGE SCALE GENOMIC DNA]</scope>
    <source>
        <strain evidence="2">NBRC 112416</strain>
    </source>
</reference>
<dbReference type="InterPro" id="IPR036390">
    <property type="entry name" value="WH_DNA-bd_sf"/>
</dbReference>
<dbReference type="SUPFAM" id="SSF53067">
    <property type="entry name" value="Actin-like ATPase domain"/>
    <property type="match status" value="1"/>
</dbReference>
<dbReference type="InterPro" id="IPR000600">
    <property type="entry name" value="ROK"/>
</dbReference>
<accession>A0ABQ5W0M5</accession>
<organism evidence="1 2">
    <name type="scientific">Devosia nitrariae</name>
    <dbReference type="NCBI Taxonomy" id="2071872"/>
    <lineage>
        <taxon>Bacteria</taxon>
        <taxon>Pseudomonadati</taxon>
        <taxon>Pseudomonadota</taxon>
        <taxon>Alphaproteobacteria</taxon>
        <taxon>Hyphomicrobiales</taxon>
        <taxon>Devosiaceae</taxon>
        <taxon>Devosia</taxon>
    </lineage>
</organism>
<dbReference type="Proteomes" id="UP001156691">
    <property type="component" value="Unassembled WGS sequence"/>
</dbReference>
<dbReference type="GO" id="GO:0016301">
    <property type="term" value="F:kinase activity"/>
    <property type="evidence" value="ECO:0007669"/>
    <property type="project" value="UniProtKB-KW"/>
</dbReference>
<dbReference type="RefSeq" id="WP_284338821.1">
    <property type="nucleotide sequence ID" value="NZ_BSNS01000003.1"/>
</dbReference>